<evidence type="ECO:0000256" key="12">
    <source>
        <dbReference type="ARBA" id="ARBA00023180"/>
    </source>
</evidence>
<evidence type="ECO:0000256" key="7">
    <source>
        <dbReference type="ARBA" id="ARBA00022692"/>
    </source>
</evidence>
<dbReference type="GeneID" id="115809504"/>
<dbReference type="InterPro" id="IPR026250">
    <property type="entry name" value="ITPRIP-like"/>
</dbReference>
<evidence type="ECO:0000256" key="14">
    <source>
        <dbReference type="SAM" id="Coils"/>
    </source>
</evidence>
<protein>
    <recommendedName>
        <fullName evidence="5">Inositol 1,4,5-trisphosphate receptor-interacting protein</fullName>
    </recommendedName>
</protein>
<keyword evidence="7" id="KW-0812">Transmembrane</keyword>
<evidence type="ECO:0000256" key="8">
    <source>
        <dbReference type="ARBA" id="ARBA00022729"/>
    </source>
</evidence>
<organism evidence="16 17">
    <name type="scientific">Chanos chanos</name>
    <name type="common">Milkfish</name>
    <name type="synonym">Mugil chanos</name>
    <dbReference type="NCBI Taxonomy" id="29144"/>
    <lineage>
        <taxon>Eukaryota</taxon>
        <taxon>Metazoa</taxon>
        <taxon>Chordata</taxon>
        <taxon>Craniata</taxon>
        <taxon>Vertebrata</taxon>
        <taxon>Euteleostomi</taxon>
        <taxon>Actinopterygii</taxon>
        <taxon>Neopterygii</taxon>
        <taxon>Teleostei</taxon>
        <taxon>Ostariophysi</taxon>
        <taxon>Gonorynchiformes</taxon>
        <taxon>Chanidae</taxon>
        <taxon>Chanos</taxon>
    </lineage>
</organism>
<keyword evidence="9" id="KW-1133">Transmembrane helix</keyword>
<keyword evidence="16" id="KW-1185">Reference proteome</keyword>
<comment type="similarity">
    <text evidence="4">Belongs to the ITPRIP family.</text>
</comment>
<evidence type="ECO:0000256" key="1">
    <source>
        <dbReference type="ARBA" id="ARBA00003856"/>
    </source>
</evidence>
<dbReference type="AlphaFoldDB" id="A0A6J2V799"/>
<proteinExistence type="inferred from homology"/>
<evidence type="ECO:0000256" key="4">
    <source>
        <dbReference type="ARBA" id="ARBA00005554"/>
    </source>
</evidence>
<keyword evidence="8" id="KW-0732">Signal</keyword>
<reference evidence="17" key="1">
    <citation type="submission" date="2025-08" db="UniProtKB">
        <authorList>
            <consortium name="RefSeq"/>
        </authorList>
    </citation>
    <scope>IDENTIFICATION</scope>
</reference>
<keyword evidence="11" id="KW-0472">Membrane</keyword>
<dbReference type="InterPro" id="IPR046906">
    <property type="entry name" value="Mab-21_HhH/H2TH-like"/>
</dbReference>
<evidence type="ECO:0000256" key="11">
    <source>
        <dbReference type="ARBA" id="ARBA00023136"/>
    </source>
</evidence>
<dbReference type="InParanoid" id="A0A6J2V799"/>
<evidence type="ECO:0000256" key="3">
    <source>
        <dbReference type="ARBA" id="ARBA00004494"/>
    </source>
</evidence>
<comment type="function">
    <text evidence="1">Enhances Ca(2+)-mediated inhibition of inositol 1,4,5-triphosphate receptor (ITPR) Ca(2+) release.</text>
</comment>
<sequence length="540" mass="61724">MQGTIMRVCMVVAATILNHPLLFPKENTTSPEEEEDLLARMREHEERMQVQQAQLEQELSQVDQDVLDTDPSGFSWYFWSALSLVIFFTIEVFRQDLILSEDSDMTAEDEEGLTYGPVNAEILPLDKGTLNSFCETSFHAVSHESCRVREFVEGFVDDLLEALRSICDPEMDVEVEDFVGVGSMFESWRVCRPLMCDIIVPFAPPQPYGFQFQLWCSDSSDFPLDLQGCGRINLIQLNESCSECLCGSSNLNEDMLCLLHNRNSHRTPASRDLEELLCLRNTPHLSKDQVMKWFQISVTKAWGQISHKYDFELTFRNLDSPGALKVRFRSGKVVVLNVTPAVQLDNTDAYFISHFPADSANSSDTHWHLSFTVCERNLLKLFAKSLPENSCHLRCLQILSFLHKKQTALSGSNALCNYHLKTALMHLLLSKRSSAWRPQNLDQRLRDLLSFLQKSLQEKKLCHIIIGNRLIPKQIRIPEAIRTAEPVNLFRSLVLQRQLYSRTVEHFQEMLKNAPVLIREYTSHLPNGSLSRGLHAAVES</sequence>
<evidence type="ECO:0000256" key="13">
    <source>
        <dbReference type="ARBA" id="ARBA00023242"/>
    </source>
</evidence>
<dbReference type="InterPro" id="IPR024810">
    <property type="entry name" value="MAB21L/cGLR"/>
</dbReference>
<evidence type="ECO:0000313" key="17">
    <source>
        <dbReference type="RefSeq" id="XP_030627046.1"/>
    </source>
</evidence>
<dbReference type="FunCoup" id="A0A6J2V799">
    <property type="interactions" value="1322"/>
</dbReference>
<accession>A0A6J2V799</accession>
<evidence type="ECO:0000256" key="6">
    <source>
        <dbReference type="ARBA" id="ARBA00022475"/>
    </source>
</evidence>
<keyword evidence="12" id="KW-0325">Glycoprotein</keyword>
<evidence type="ECO:0000259" key="15">
    <source>
        <dbReference type="Pfam" id="PF20266"/>
    </source>
</evidence>
<evidence type="ECO:0000256" key="10">
    <source>
        <dbReference type="ARBA" id="ARBA00023054"/>
    </source>
</evidence>
<dbReference type="GO" id="GO:0005640">
    <property type="term" value="C:nuclear outer membrane"/>
    <property type="evidence" value="ECO:0007669"/>
    <property type="project" value="UniProtKB-SubCell"/>
</dbReference>
<keyword evidence="6" id="KW-1003">Cell membrane</keyword>
<evidence type="ECO:0000256" key="9">
    <source>
        <dbReference type="ARBA" id="ARBA00022989"/>
    </source>
</evidence>
<dbReference type="Proteomes" id="UP000504632">
    <property type="component" value="Chromosome 4"/>
</dbReference>
<evidence type="ECO:0000256" key="2">
    <source>
        <dbReference type="ARBA" id="ARBA00004251"/>
    </source>
</evidence>
<dbReference type="RefSeq" id="XP_030627046.1">
    <property type="nucleotide sequence ID" value="XM_030771186.1"/>
</dbReference>
<dbReference type="PANTHER" id="PTHR10656">
    <property type="entry name" value="CELL FATE DETERMINING PROTEIN MAB21-RELATED"/>
    <property type="match status" value="1"/>
</dbReference>
<comment type="subcellular location">
    <subcellularLocation>
        <location evidence="2">Cell membrane</location>
        <topology evidence="2">Single-pass type I membrane protein</topology>
    </subcellularLocation>
    <subcellularLocation>
        <location evidence="3">Nucleus outer membrane</location>
        <topology evidence="3">Single-pass type I membrane protein</topology>
    </subcellularLocation>
</comment>
<feature type="coiled-coil region" evidence="14">
    <location>
        <begin position="34"/>
        <end position="65"/>
    </location>
</feature>
<dbReference type="CTD" id="85450"/>
<dbReference type="OrthoDB" id="9923553at2759"/>
<dbReference type="Pfam" id="PF20266">
    <property type="entry name" value="Mab-21_C"/>
    <property type="match status" value="1"/>
</dbReference>
<evidence type="ECO:0000256" key="5">
    <source>
        <dbReference type="ARBA" id="ARBA00019443"/>
    </source>
</evidence>
<evidence type="ECO:0000313" key="16">
    <source>
        <dbReference type="Proteomes" id="UP000504632"/>
    </source>
</evidence>
<dbReference type="Gene3D" id="1.10.1410.40">
    <property type="match status" value="1"/>
</dbReference>
<dbReference type="GO" id="GO:0005886">
    <property type="term" value="C:plasma membrane"/>
    <property type="evidence" value="ECO:0007669"/>
    <property type="project" value="UniProtKB-SubCell"/>
</dbReference>
<dbReference type="PANTHER" id="PTHR10656:SF8">
    <property type="entry name" value="INOSITOL 1,4,5-TRISPHOSPHATE RECEPTOR-INTERACTING PROTEIN"/>
    <property type="match status" value="1"/>
</dbReference>
<dbReference type="SMART" id="SM01265">
    <property type="entry name" value="Mab-21"/>
    <property type="match status" value="1"/>
</dbReference>
<gene>
    <name evidence="17" type="primary">itprip</name>
</gene>
<keyword evidence="17" id="KW-0675">Receptor</keyword>
<keyword evidence="13" id="KW-0539">Nucleus</keyword>
<keyword evidence="10 14" id="KW-0175">Coiled coil</keyword>
<feature type="domain" description="Mab-21-like HhH/H2TH-like" evidence="15">
    <location>
        <begin position="393"/>
        <end position="463"/>
    </location>
</feature>
<dbReference type="PRINTS" id="PR02107">
    <property type="entry name" value="INOS145TPRIP"/>
</dbReference>
<name>A0A6J2V799_CHACN</name>